<feature type="region of interest" description="Disordered" evidence="1">
    <location>
        <begin position="475"/>
        <end position="505"/>
    </location>
</feature>
<feature type="region of interest" description="Disordered" evidence="1">
    <location>
        <begin position="999"/>
        <end position="1053"/>
    </location>
</feature>
<name>A0A835TEP4_CHLIN</name>
<feature type="compositionally biased region" description="Low complexity" evidence="1">
    <location>
        <begin position="197"/>
        <end position="211"/>
    </location>
</feature>
<feature type="compositionally biased region" description="Low complexity" evidence="1">
    <location>
        <begin position="1031"/>
        <end position="1042"/>
    </location>
</feature>
<reference evidence="2" key="1">
    <citation type="journal article" date="2020" name="bioRxiv">
        <title>Comparative genomics of Chlamydomonas.</title>
        <authorList>
            <person name="Craig R.J."/>
            <person name="Hasan A.R."/>
            <person name="Ness R.W."/>
            <person name="Keightley P.D."/>
        </authorList>
    </citation>
    <scope>NUCLEOTIDE SEQUENCE</scope>
    <source>
        <strain evidence="2">SAG 7.73</strain>
    </source>
</reference>
<comment type="caution">
    <text evidence="2">The sequence shown here is derived from an EMBL/GenBank/DDBJ whole genome shotgun (WGS) entry which is preliminary data.</text>
</comment>
<feature type="compositionally biased region" description="Pro residues" evidence="1">
    <location>
        <begin position="1006"/>
        <end position="1015"/>
    </location>
</feature>
<gene>
    <name evidence="2" type="ORF">HXX76_006386</name>
</gene>
<evidence type="ECO:0000313" key="3">
    <source>
        <dbReference type="Proteomes" id="UP000650467"/>
    </source>
</evidence>
<feature type="region of interest" description="Disordered" evidence="1">
    <location>
        <begin position="416"/>
        <end position="440"/>
    </location>
</feature>
<dbReference type="Proteomes" id="UP000650467">
    <property type="component" value="Unassembled WGS sequence"/>
</dbReference>
<feature type="compositionally biased region" description="Gly residues" evidence="1">
    <location>
        <begin position="422"/>
        <end position="440"/>
    </location>
</feature>
<feature type="compositionally biased region" description="Gly residues" evidence="1">
    <location>
        <begin position="861"/>
        <end position="875"/>
    </location>
</feature>
<dbReference type="EMBL" id="JAEHOC010000012">
    <property type="protein sequence ID" value="KAG2436866.1"/>
    <property type="molecule type" value="Genomic_DNA"/>
</dbReference>
<evidence type="ECO:0000313" key="2">
    <source>
        <dbReference type="EMBL" id="KAG2436866.1"/>
    </source>
</evidence>
<protein>
    <submittedName>
        <fullName evidence="2">Uncharacterized protein</fullName>
    </submittedName>
</protein>
<feature type="region of interest" description="Disordered" evidence="1">
    <location>
        <begin position="19"/>
        <end position="57"/>
    </location>
</feature>
<evidence type="ECO:0000256" key="1">
    <source>
        <dbReference type="SAM" id="MobiDB-lite"/>
    </source>
</evidence>
<dbReference type="OrthoDB" id="560865at2759"/>
<organism evidence="2 3">
    <name type="scientific">Chlamydomonas incerta</name>
    <dbReference type="NCBI Taxonomy" id="51695"/>
    <lineage>
        <taxon>Eukaryota</taxon>
        <taxon>Viridiplantae</taxon>
        <taxon>Chlorophyta</taxon>
        <taxon>core chlorophytes</taxon>
        <taxon>Chlorophyceae</taxon>
        <taxon>CS clade</taxon>
        <taxon>Chlamydomonadales</taxon>
        <taxon>Chlamydomonadaceae</taxon>
        <taxon>Chlamydomonas</taxon>
    </lineage>
</organism>
<dbReference type="AlphaFoldDB" id="A0A835TEP4"/>
<proteinExistence type="predicted"/>
<accession>A0A835TEP4</accession>
<sequence>MHAALGGLQQRAQRRLLAEAALAEDSDASNVGTKREVPEGSEADGLGVQRAPCPSRDRARASLRRLHPTALCCAKPAAPAAATESEGLEPLSRPLQAAAPAGGGGGLAVCWYRKALPWAHLAAREQAAAAAAAAAEVSTNGSDGDGYEEVETGLGSQPAAQDWSWLAAPPWGVAPLPPELSCRVDWQGRLRPGAGGASSALAADATAAHSPAQPPPHPHPDLYCARLHAQLHRTAAAVQQVLAVAAAAASAGGDAGGGAPPGGWYVPDWQRNAGRLQDDGRRSFHVMSQDMQGMTLRAIERMSGGSGRPPFDSVQPPARGGRDIGAEAVAPAAQVDARVQQYLQDTLERAEQDARGRRQDQFVGCLAADAVAQEQAGPNMVMDVWRGGGGGGGGGVANVQRLLDLVVSYLRPARGSPAADGADGGGEGPEGSGEGGGGGGWRRLMPRVLRWSGAESRAAWRWLLESAAVGEGAEQDAGRRGLAAAPSTPEEAGTRASRPGDDTVPQAWSQAAAEVLCGATCFLGLCVSVMLVGTDAIMDIQRDCACHFDPLAMAVAWPTWLLARALHPDVPVSPLIVYDCLLLGQTPAFTPLPLPPGRPPATAVQRTPPPPPLSYQHCLAVIERCVSEPARTTAWMSFLVVGHNPSQRLELQNAVADAEVHQWYLEWQAAQFEQQLEEERQQAEELCLLQAWAAAGGSSGSSGGIGGGELGQSLPQAEAAAAAAAARAAARRLGLDGVLHAAAALRPGAAAIVACLRALMLLHISAGTLCMLPYLPDATKLLAIAGANEPVPAPGGAAGGDGGCDLVRLRLPLDPGQDANSAHVAALLLLLALPGLSEVPAVRDSTSVFAFQPELAAREGGGGGGGCEVSGGGGAAAPPPGPQRRQKQQRPELLLTVCRAFLPDGWVKPGTASPWPYPWLAVSEWGTSLVWGGETRTSAMVAWLRRALIEKRLGVCAAHAFGVDAANRLLAALMEVRAEMRQQGRDLLAKVPRYCLDEPALGEDAPQPPAPPPAAGPATGSLSGSGGSGSSGSSPAGDGTAAQPQQARQGPLRRAVQMVEEHVNDVAPLPLAAVTRHELQPQQLQPQQDAGAGSAPVVVVEAHTTSAAAQDMGPLLQLRPPALPGQGLPPVADAAAQACADAAYLELHVAALVAALQRKADGAEAAAKGKQLGGARRRQPWHDLRLDMWCFECVPGRPWELLPPSAADAAELDRKADKERVARELFKLSGF</sequence>
<feature type="region of interest" description="Disordered" evidence="1">
    <location>
        <begin position="193"/>
        <end position="222"/>
    </location>
</feature>
<keyword evidence="3" id="KW-1185">Reference proteome</keyword>
<feature type="region of interest" description="Disordered" evidence="1">
    <location>
        <begin position="861"/>
        <end position="889"/>
    </location>
</feature>